<dbReference type="RefSeq" id="XP_008863641.1">
    <property type="nucleotide sequence ID" value="XM_008865419.1"/>
</dbReference>
<dbReference type="SMART" id="SM00836">
    <property type="entry name" value="DALR_1"/>
    <property type="match status" value="1"/>
</dbReference>
<dbReference type="SUPFAM" id="SSF55190">
    <property type="entry name" value="Arginyl-tRNA synthetase (ArgRS), N-terminal 'additional' domain"/>
    <property type="match status" value="1"/>
</dbReference>
<evidence type="ECO:0000256" key="7">
    <source>
        <dbReference type="ARBA" id="ARBA00022741"/>
    </source>
</evidence>
<comment type="similarity">
    <text evidence="2 13">Belongs to the class-I aminoacyl-tRNA synthetase family.</text>
</comment>
<dbReference type="Gene3D" id="3.30.1360.70">
    <property type="entry name" value="Arginyl tRNA synthetase N-terminal domain"/>
    <property type="match status" value="1"/>
</dbReference>
<sequence length="777" mass="85638">MAAAPQPLVLAAHGYDALKCVIALNETQTPFTLKVNSSTAHLTIPATTTQPATTLSGANVIARYVAFAAGALAADDLAVDEWLEWEKYVLRVTLDKTALSTLIETKIKSATFAVGNSLTLADVVVGVALRKSLEWLPQASYPLATARAYVAALFARPAFASAVTAVIPVAAASTSPQAPTKKSLATDAQLLGKTYDHVLGLIEALFVEAVDTAFPGMLDRLQFKVEVSRTKMPKFGDYQCTSSMSIFTALKGSPNAPGSPRDVALAIIAAMPTNPVIEKLSVAGPGFINAFLTAPFVANRLELLLQQGVQASPIKKQKVVVDFSSPNTAKDMHVGHLRSTIIGDAMCRILEFQGHEVLRINHVGDWGTQFGMLITHLTEAFPTWKDEMPDITNLTQLYKNAKQRFDEDEDFHKRSKDGVVKLQAGDADSLEAWRILCEVSRKEYQKVYDRLDVRLDEMGESFYNPIIPRVIEMVEAQGITQDSDGAKVVFTSKYKQPFMLVKSDGSYLYDTTDIAALWYRLHELKADWIIIYTDYTQQDHFGLLFEVGAMAKILDPAKHRVNHIGFGTVNDESGKRFKTRSGETVRLVDLLDESKARMKVSLQERIAAGQTTLPEADVDHAAELIGYGAVKYFDLMRSPQSNYVFNYDKMLSTNGNTAVYLMFAYARLSSIVRKSGVDMDVLSKQSGVVKVTDPNEAALAVELLQLQDVLVFINKELATNWLCTYLYTLSEKVQVFVTQCRVLGSPEQNSRLLLCQATLKIMHTCFKLLGISPLDQI</sequence>
<dbReference type="InterPro" id="IPR035684">
    <property type="entry name" value="ArgRS_core"/>
</dbReference>
<dbReference type="AlphaFoldDB" id="A0A024UPK2"/>
<dbReference type="HAMAP" id="MF_00123">
    <property type="entry name" value="Arg_tRNA_synth"/>
    <property type="match status" value="1"/>
</dbReference>
<evidence type="ECO:0000256" key="11">
    <source>
        <dbReference type="ARBA" id="ARBA00033033"/>
    </source>
</evidence>
<evidence type="ECO:0000256" key="3">
    <source>
        <dbReference type="ARBA" id="ARBA00011245"/>
    </source>
</evidence>
<dbReference type="FunFam" id="3.40.50.620:FF:000116">
    <property type="entry name" value="Arginine--tRNA ligase"/>
    <property type="match status" value="1"/>
</dbReference>
<dbReference type="Pfam" id="PF05746">
    <property type="entry name" value="DALR_1"/>
    <property type="match status" value="1"/>
</dbReference>
<dbReference type="GO" id="GO:0006420">
    <property type="term" value="P:arginyl-tRNA aminoacylation"/>
    <property type="evidence" value="ECO:0007669"/>
    <property type="project" value="InterPro"/>
</dbReference>
<evidence type="ECO:0000313" key="16">
    <source>
        <dbReference type="EMBL" id="ETW07548.1"/>
    </source>
</evidence>
<dbReference type="GO" id="GO:0005524">
    <property type="term" value="F:ATP binding"/>
    <property type="evidence" value="ECO:0007669"/>
    <property type="project" value="UniProtKB-KW"/>
</dbReference>
<dbReference type="InterPro" id="IPR005148">
    <property type="entry name" value="Arg-tRNA-synth_N"/>
</dbReference>
<dbReference type="NCBIfam" id="TIGR00456">
    <property type="entry name" value="argS"/>
    <property type="match status" value="1"/>
</dbReference>
<dbReference type="Pfam" id="PF00750">
    <property type="entry name" value="tRNA-synt_1d"/>
    <property type="match status" value="1"/>
</dbReference>
<dbReference type="eggNOG" id="KOG4426">
    <property type="taxonomic scope" value="Eukaryota"/>
</dbReference>
<evidence type="ECO:0000259" key="14">
    <source>
        <dbReference type="SMART" id="SM00836"/>
    </source>
</evidence>
<dbReference type="Gene3D" id="1.10.730.10">
    <property type="entry name" value="Isoleucyl-tRNA Synthetase, Domain 1"/>
    <property type="match status" value="1"/>
</dbReference>
<dbReference type="FunFam" id="3.30.1360.70:FF:000002">
    <property type="entry name" value="arginine--tRNA ligase, cytoplasmic"/>
    <property type="match status" value="1"/>
</dbReference>
<keyword evidence="7 13" id="KW-0547">Nucleotide-binding</keyword>
<evidence type="ECO:0000256" key="12">
    <source>
        <dbReference type="ARBA" id="ARBA00049339"/>
    </source>
</evidence>
<comment type="catalytic activity">
    <reaction evidence="12">
        <text>tRNA(Arg) + L-arginine + ATP = L-arginyl-tRNA(Arg) + AMP + diphosphate</text>
        <dbReference type="Rhea" id="RHEA:20301"/>
        <dbReference type="Rhea" id="RHEA-COMP:9658"/>
        <dbReference type="Rhea" id="RHEA-COMP:9673"/>
        <dbReference type="ChEBI" id="CHEBI:30616"/>
        <dbReference type="ChEBI" id="CHEBI:32682"/>
        <dbReference type="ChEBI" id="CHEBI:33019"/>
        <dbReference type="ChEBI" id="CHEBI:78442"/>
        <dbReference type="ChEBI" id="CHEBI:78513"/>
        <dbReference type="ChEBI" id="CHEBI:456215"/>
        <dbReference type="EC" id="6.1.1.19"/>
    </reaction>
</comment>
<dbReference type="EC" id="6.1.1.19" evidence="4"/>
<dbReference type="PANTHER" id="PTHR11956:SF5">
    <property type="entry name" value="ARGININE--TRNA LIGASE, CYTOPLASMIC"/>
    <property type="match status" value="1"/>
</dbReference>
<dbReference type="EMBL" id="KI913954">
    <property type="protein sequence ID" value="ETW07548.1"/>
    <property type="molecule type" value="Genomic_DNA"/>
</dbReference>
<dbReference type="InterPro" id="IPR001412">
    <property type="entry name" value="aa-tRNA-synth_I_CS"/>
</dbReference>
<evidence type="ECO:0000256" key="6">
    <source>
        <dbReference type="ARBA" id="ARBA00022598"/>
    </source>
</evidence>
<evidence type="ECO:0000256" key="13">
    <source>
        <dbReference type="RuleBase" id="RU363038"/>
    </source>
</evidence>
<keyword evidence="10 13" id="KW-0030">Aminoacyl-tRNA synthetase</keyword>
<evidence type="ECO:0000256" key="8">
    <source>
        <dbReference type="ARBA" id="ARBA00022840"/>
    </source>
</evidence>
<dbReference type="GeneID" id="20079087"/>
<dbReference type="FunFam" id="1.10.730.10:FF:000006">
    <property type="entry name" value="Arginyl-tRNA synthetase 2, mitochondrial"/>
    <property type="match status" value="1"/>
</dbReference>
<dbReference type="PANTHER" id="PTHR11956">
    <property type="entry name" value="ARGINYL-TRNA SYNTHETASE"/>
    <property type="match status" value="1"/>
</dbReference>
<dbReference type="InterPro" id="IPR036282">
    <property type="entry name" value="Glutathione-S-Trfase_C_sf"/>
</dbReference>
<dbReference type="STRING" id="157072.A0A024UPK2"/>
<evidence type="ECO:0000256" key="5">
    <source>
        <dbReference type="ARBA" id="ARBA00022490"/>
    </source>
</evidence>
<gene>
    <name evidence="16" type="ORF">H310_02037</name>
</gene>
<evidence type="ECO:0000256" key="10">
    <source>
        <dbReference type="ARBA" id="ARBA00023146"/>
    </source>
</evidence>
<keyword evidence="9 13" id="KW-0648">Protein biosynthesis</keyword>
<keyword evidence="8 13" id="KW-0067">ATP-binding</keyword>
<dbReference type="InterPro" id="IPR008909">
    <property type="entry name" value="DALR_anticod-bd"/>
</dbReference>
<reference evidence="16" key="1">
    <citation type="submission" date="2013-12" db="EMBL/GenBank/DDBJ databases">
        <title>The Genome Sequence of Aphanomyces invadans NJM9701.</title>
        <authorList>
            <consortium name="The Broad Institute Genomics Platform"/>
            <person name="Russ C."/>
            <person name="Tyler B."/>
            <person name="van West P."/>
            <person name="Dieguez-Uribeondo J."/>
            <person name="Young S.K."/>
            <person name="Zeng Q."/>
            <person name="Gargeya S."/>
            <person name="Fitzgerald M."/>
            <person name="Abouelleil A."/>
            <person name="Alvarado L."/>
            <person name="Chapman S.B."/>
            <person name="Gainer-Dewar J."/>
            <person name="Goldberg J."/>
            <person name="Griggs A."/>
            <person name="Gujja S."/>
            <person name="Hansen M."/>
            <person name="Howarth C."/>
            <person name="Imamovic A."/>
            <person name="Ireland A."/>
            <person name="Larimer J."/>
            <person name="McCowan C."/>
            <person name="Murphy C."/>
            <person name="Pearson M."/>
            <person name="Poon T.W."/>
            <person name="Priest M."/>
            <person name="Roberts A."/>
            <person name="Saif S."/>
            <person name="Shea T."/>
            <person name="Sykes S."/>
            <person name="Wortman J."/>
            <person name="Nusbaum C."/>
            <person name="Birren B."/>
        </authorList>
    </citation>
    <scope>NUCLEOTIDE SEQUENCE [LARGE SCALE GENOMIC DNA]</scope>
    <source>
        <strain evidence="16">NJM9701</strain>
    </source>
</reference>
<keyword evidence="6 13" id="KW-0436">Ligase</keyword>
<dbReference type="InterPro" id="IPR036695">
    <property type="entry name" value="Arg-tRNA-synth_N_sf"/>
</dbReference>
<keyword evidence="5" id="KW-0963">Cytoplasm</keyword>
<dbReference type="SMART" id="SM01016">
    <property type="entry name" value="Arg_tRNA_synt_N"/>
    <property type="match status" value="1"/>
</dbReference>
<accession>A0A024UPK2</accession>
<dbReference type="SUPFAM" id="SSF47616">
    <property type="entry name" value="GST C-terminal domain-like"/>
    <property type="match status" value="1"/>
</dbReference>
<dbReference type="InterPro" id="IPR001278">
    <property type="entry name" value="Arg-tRNA-ligase"/>
</dbReference>
<dbReference type="SUPFAM" id="SSF47323">
    <property type="entry name" value="Anticodon-binding domain of a subclass of class I aminoacyl-tRNA synthetases"/>
    <property type="match status" value="1"/>
</dbReference>
<dbReference type="Gene3D" id="1.20.1050.130">
    <property type="match status" value="1"/>
</dbReference>
<dbReference type="GO" id="GO:0005737">
    <property type="term" value="C:cytoplasm"/>
    <property type="evidence" value="ECO:0007669"/>
    <property type="project" value="UniProtKB-SubCell"/>
</dbReference>
<feature type="domain" description="DALR anticodon binding" evidence="14">
    <location>
        <begin position="661"/>
        <end position="777"/>
    </location>
</feature>
<dbReference type="OrthoDB" id="68056at2759"/>
<evidence type="ECO:0000256" key="4">
    <source>
        <dbReference type="ARBA" id="ARBA00012837"/>
    </source>
</evidence>
<dbReference type="CDD" id="cd00671">
    <property type="entry name" value="ArgRS_core"/>
    <property type="match status" value="1"/>
</dbReference>
<dbReference type="VEuPathDB" id="FungiDB:H310_02037"/>
<dbReference type="Pfam" id="PF03485">
    <property type="entry name" value="Arg_tRNA_synt_N"/>
    <property type="match status" value="1"/>
</dbReference>
<dbReference type="SUPFAM" id="SSF52374">
    <property type="entry name" value="Nucleotidylyl transferase"/>
    <property type="match status" value="1"/>
</dbReference>
<proteinExistence type="inferred from homology"/>
<feature type="domain" description="Arginyl tRNA synthetase N-terminal" evidence="15">
    <location>
        <begin position="200"/>
        <end position="292"/>
    </location>
</feature>
<name>A0A024UPK2_9STRA</name>
<organism evidence="16">
    <name type="scientific">Aphanomyces invadans</name>
    <dbReference type="NCBI Taxonomy" id="157072"/>
    <lineage>
        <taxon>Eukaryota</taxon>
        <taxon>Sar</taxon>
        <taxon>Stramenopiles</taxon>
        <taxon>Oomycota</taxon>
        <taxon>Saprolegniomycetes</taxon>
        <taxon>Saprolegniales</taxon>
        <taxon>Verrucalvaceae</taxon>
        <taxon>Aphanomyces</taxon>
    </lineage>
</organism>
<evidence type="ECO:0000256" key="9">
    <source>
        <dbReference type="ARBA" id="ARBA00022917"/>
    </source>
</evidence>
<dbReference type="InterPro" id="IPR009080">
    <property type="entry name" value="tRNAsynth_Ia_anticodon-bd"/>
</dbReference>
<dbReference type="PROSITE" id="PS00178">
    <property type="entry name" value="AA_TRNA_LIGASE_I"/>
    <property type="match status" value="1"/>
</dbReference>
<dbReference type="GO" id="GO:0004814">
    <property type="term" value="F:arginine-tRNA ligase activity"/>
    <property type="evidence" value="ECO:0007669"/>
    <property type="project" value="UniProtKB-EC"/>
</dbReference>
<protein>
    <recommendedName>
        <fullName evidence="4">arginine--tRNA ligase</fullName>
        <ecNumber evidence="4">6.1.1.19</ecNumber>
    </recommendedName>
    <alternativeName>
        <fullName evidence="11">Arginyl-tRNA synthetase</fullName>
    </alternativeName>
</protein>
<evidence type="ECO:0000256" key="1">
    <source>
        <dbReference type="ARBA" id="ARBA00004496"/>
    </source>
</evidence>
<evidence type="ECO:0000256" key="2">
    <source>
        <dbReference type="ARBA" id="ARBA00005594"/>
    </source>
</evidence>
<comment type="subcellular location">
    <subcellularLocation>
        <location evidence="1">Cytoplasm</location>
    </subcellularLocation>
</comment>
<evidence type="ECO:0000259" key="15">
    <source>
        <dbReference type="SMART" id="SM01016"/>
    </source>
</evidence>
<dbReference type="PRINTS" id="PR01038">
    <property type="entry name" value="TRNASYNTHARG"/>
</dbReference>
<dbReference type="Gene3D" id="3.40.50.620">
    <property type="entry name" value="HUPs"/>
    <property type="match status" value="1"/>
</dbReference>
<comment type="subunit">
    <text evidence="3">Monomer.</text>
</comment>
<dbReference type="InterPro" id="IPR014729">
    <property type="entry name" value="Rossmann-like_a/b/a_fold"/>
</dbReference>